<protein>
    <submittedName>
        <fullName evidence="2">Xylose repressor</fullName>
    </submittedName>
</protein>
<feature type="compositionally biased region" description="Basic and acidic residues" evidence="1">
    <location>
        <begin position="126"/>
        <end position="135"/>
    </location>
</feature>
<evidence type="ECO:0000313" key="2">
    <source>
        <dbReference type="EMBL" id="JAG41877.1"/>
    </source>
</evidence>
<sequence length="142" mass="15581">EEDVEGEEEGEAEVCQDNPAVNLVFIKINQGSPSILTQVKPQLNPRAELEGKVEAQAATAEEQASQVSLVYTETNQLDLSIRTQVEPLLNPEVELEEEAEAQAATEELVGEEENQDNLVKAGEAGKANDDKRMDREDTEETT</sequence>
<organism evidence="2">
    <name type="scientific">Lygus hesperus</name>
    <name type="common">Western plant bug</name>
    <dbReference type="NCBI Taxonomy" id="30085"/>
    <lineage>
        <taxon>Eukaryota</taxon>
        <taxon>Metazoa</taxon>
        <taxon>Ecdysozoa</taxon>
        <taxon>Arthropoda</taxon>
        <taxon>Hexapoda</taxon>
        <taxon>Insecta</taxon>
        <taxon>Pterygota</taxon>
        <taxon>Neoptera</taxon>
        <taxon>Paraneoptera</taxon>
        <taxon>Hemiptera</taxon>
        <taxon>Heteroptera</taxon>
        <taxon>Panheteroptera</taxon>
        <taxon>Cimicomorpha</taxon>
        <taxon>Miridae</taxon>
        <taxon>Mirini</taxon>
        <taxon>Lygus</taxon>
    </lineage>
</organism>
<reference evidence="2" key="2">
    <citation type="submission" date="2014-07" db="EMBL/GenBank/DDBJ databases">
        <authorList>
            <person name="Hull J."/>
        </authorList>
    </citation>
    <scope>NUCLEOTIDE SEQUENCE</scope>
</reference>
<gene>
    <name evidence="2" type="primary">xylR_0</name>
    <name evidence="2" type="ORF">CM83_8699</name>
</gene>
<dbReference type="AlphaFoldDB" id="A0A0A9Z9C9"/>
<feature type="region of interest" description="Disordered" evidence="1">
    <location>
        <begin position="98"/>
        <end position="142"/>
    </location>
</feature>
<evidence type="ECO:0000256" key="1">
    <source>
        <dbReference type="SAM" id="MobiDB-lite"/>
    </source>
</evidence>
<accession>A0A0A9Z9C9</accession>
<proteinExistence type="predicted"/>
<feature type="non-terminal residue" evidence="2">
    <location>
        <position position="142"/>
    </location>
</feature>
<reference evidence="2" key="1">
    <citation type="journal article" date="2014" name="PLoS ONE">
        <title>Transcriptome-Based Identification of ABC Transporters in the Western Tarnished Plant Bug Lygus hesperus.</title>
        <authorList>
            <person name="Hull J.J."/>
            <person name="Chaney K."/>
            <person name="Geib S.M."/>
            <person name="Fabrick J.A."/>
            <person name="Brent C.S."/>
            <person name="Walsh D."/>
            <person name="Lavine L.C."/>
        </authorList>
    </citation>
    <scope>NUCLEOTIDE SEQUENCE</scope>
</reference>
<name>A0A0A9Z9C9_LYGHE</name>
<feature type="non-terminal residue" evidence="2">
    <location>
        <position position="1"/>
    </location>
</feature>
<dbReference type="EMBL" id="GBHO01001727">
    <property type="protein sequence ID" value="JAG41877.1"/>
    <property type="molecule type" value="Transcribed_RNA"/>
</dbReference>